<evidence type="ECO:0000313" key="2">
    <source>
        <dbReference type="EMBL" id="KIR38347.1"/>
    </source>
</evidence>
<sequence length="355" mass="38355">MRIPHRRGVSRKSSQGQPREKKRQLLSGEEVPDVATTTTVRYESVNTLQSKEGTGQVGESMANIIVASASATKEESESLSPLISGATTRATTADVQATAPLNTATTISRALTSNGQLGSTVTSMTSSILSSKGSSIIANLRITGSEKGDRSTSSLASAAMSTRSETVTAAVPATSLISAVHPIQVNTFPSDFPVETQTTALVASAGRGYVFLPNDAFADSRGVKKDQVIREEMRWAEGREILERKIIWQGEDGRGDERKRLEDQNLKKDCPEKRELVGYVALSDRFSSTYRDRYNWKNASDAPCAVLQASKEGQKEEQDHSTPNLALNPEFRLFPPITPLLGSPPTLLVALEVES</sequence>
<dbReference type="AlphaFoldDB" id="A0A0D0SYQ1"/>
<accession>A0A0D0SYQ1</accession>
<feature type="compositionally biased region" description="Basic residues" evidence="1">
    <location>
        <begin position="1"/>
        <end position="10"/>
    </location>
</feature>
<organism evidence="2 3">
    <name type="scientific">Cryptococcus deuterogattii Ram5</name>
    <dbReference type="NCBI Taxonomy" id="1296110"/>
    <lineage>
        <taxon>Eukaryota</taxon>
        <taxon>Fungi</taxon>
        <taxon>Dikarya</taxon>
        <taxon>Basidiomycota</taxon>
        <taxon>Agaricomycotina</taxon>
        <taxon>Tremellomycetes</taxon>
        <taxon>Tremellales</taxon>
        <taxon>Cryptococcaceae</taxon>
        <taxon>Cryptococcus</taxon>
        <taxon>Cryptococcus gattii species complex</taxon>
    </lineage>
</organism>
<evidence type="ECO:0000313" key="3">
    <source>
        <dbReference type="Proteomes" id="UP000053392"/>
    </source>
</evidence>
<keyword evidence="3" id="KW-1185">Reference proteome</keyword>
<dbReference type="Proteomes" id="UP000053392">
    <property type="component" value="Unassembled WGS sequence"/>
</dbReference>
<dbReference type="HOGENOM" id="CLU_066895_0_0_1"/>
<name>A0A0D0SYQ1_9TREE</name>
<evidence type="ECO:0000256" key="1">
    <source>
        <dbReference type="SAM" id="MobiDB-lite"/>
    </source>
</evidence>
<proteinExistence type="predicted"/>
<gene>
    <name evidence="2" type="ORF">I313_05921</name>
</gene>
<dbReference type="OrthoDB" id="2576298at2759"/>
<feature type="region of interest" description="Disordered" evidence="1">
    <location>
        <begin position="1"/>
        <end position="32"/>
    </location>
</feature>
<protein>
    <submittedName>
        <fullName evidence="2">Uncharacterized protein</fullName>
    </submittedName>
</protein>
<dbReference type="EMBL" id="KN847911">
    <property type="protein sequence ID" value="KIR38347.1"/>
    <property type="molecule type" value="Genomic_DNA"/>
</dbReference>
<reference evidence="2 3" key="1">
    <citation type="submission" date="2015-01" db="EMBL/GenBank/DDBJ databases">
        <title>The Genome Sequence of Cryptococcus gattii Ram5.</title>
        <authorList>
            <consortium name="The Broad Institute Genomics Platform"/>
            <person name="Cuomo C."/>
            <person name="Litvintseva A."/>
            <person name="Chen Y."/>
            <person name="Heitman J."/>
            <person name="Sun S."/>
            <person name="Springer D."/>
            <person name="Dromer F."/>
            <person name="Young S."/>
            <person name="Zeng Q."/>
            <person name="Gargeya S."/>
            <person name="Abouelleil A."/>
            <person name="Alvarado L."/>
            <person name="Chapman S.B."/>
            <person name="Gainer-Dewar J."/>
            <person name="Goldberg J."/>
            <person name="Griggs A."/>
            <person name="Gujja S."/>
            <person name="Hansen M."/>
            <person name="Howarth C."/>
            <person name="Imamovic A."/>
            <person name="Larimer J."/>
            <person name="Murphy C."/>
            <person name="Naylor J."/>
            <person name="Pearson M."/>
            <person name="Priest M."/>
            <person name="Roberts A."/>
            <person name="Saif S."/>
            <person name="Shea T."/>
            <person name="Sykes S."/>
            <person name="Wortman J."/>
            <person name="Nusbaum C."/>
            <person name="Birren B."/>
        </authorList>
    </citation>
    <scope>NUCLEOTIDE SEQUENCE [LARGE SCALE GENOMIC DNA]</scope>
    <source>
        <strain evidence="2 3">Ram5</strain>
    </source>
</reference>